<dbReference type="Proteomes" id="UP000290567">
    <property type="component" value="Unassembled WGS sequence"/>
</dbReference>
<dbReference type="EMBL" id="BJCC01000009">
    <property type="protein sequence ID" value="GCF93199.1"/>
    <property type="molecule type" value="Genomic_DNA"/>
</dbReference>
<keyword evidence="2" id="KW-1185">Reference proteome</keyword>
<reference evidence="2" key="1">
    <citation type="submission" date="2019-02" db="EMBL/GenBank/DDBJ databases">
        <title>Draft genome sequence of Enterococcus sp. Gos25-1.</title>
        <authorList>
            <person name="Tanaka N."/>
            <person name="Shiwa Y."/>
            <person name="Fujita N."/>
        </authorList>
    </citation>
    <scope>NUCLEOTIDE SEQUENCE [LARGE SCALE GENOMIC DNA]</scope>
    <source>
        <strain evidence="2">Gos25-1</strain>
    </source>
</reference>
<accession>A0A4V0WPA7</accession>
<dbReference type="AlphaFoldDB" id="A0A4V0WPA7"/>
<evidence type="ECO:0000313" key="1">
    <source>
        <dbReference type="EMBL" id="GCF93199.1"/>
    </source>
</evidence>
<name>A0A4V0WPA7_9ENTE</name>
<protein>
    <submittedName>
        <fullName evidence="1">Uncharacterized protein</fullName>
    </submittedName>
</protein>
<sequence length="82" mass="9788">MTRQRNCGIYEVISSTGRKSYKIFDSQQAFESYLSKQNRTAARVQPVYQQAQFKNFPATQIRKLSTEEQRTYLQEQEQLREM</sequence>
<proteinExistence type="predicted"/>
<comment type="caution">
    <text evidence="1">The sequence shown here is derived from an EMBL/GenBank/DDBJ whole genome shotgun (WGS) entry which is preliminary data.</text>
</comment>
<evidence type="ECO:0000313" key="2">
    <source>
        <dbReference type="Proteomes" id="UP000290567"/>
    </source>
</evidence>
<gene>
    <name evidence="1" type="ORF">NRIC_10900</name>
</gene>
<dbReference type="RefSeq" id="WP_227873744.1">
    <property type="nucleotide sequence ID" value="NZ_BJCC01000009.1"/>
</dbReference>
<organism evidence="1 2">
    <name type="scientific">Enterococcus florum</name>
    <dbReference type="NCBI Taxonomy" id="2480627"/>
    <lineage>
        <taxon>Bacteria</taxon>
        <taxon>Bacillati</taxon>
        <taxon>Bacillota</taxon>
        <taxon>Bacilli</taxon>
        <taxon>Lactobacillales</taxon>
        <taxon>Enterococcaceae</taxon>
        <taxon>Enterococcus</taxon>
    </lineage>
</organism>